<protein>
    <submittedName>
        <fullName evidence="3">Uncharacterized SAM-binding protein YcdF, DUF218 family</fullName>
    </submittedName>
</protein>
<sequence length="237" mass="25997">MAAPPPADSPRSADAARPLWRRALRALWSGLGLLVLVATAWLGGLVWYAADIPDRVADPDSVTDAIVVLTGGSERVRTGFDLLLRDRGRVLFISGVHHGLDLPAMLKGTPDIPDELPPPLAERIVLGTVAADTIGNAIETAVFMHDRGYRSLRLVTAGYHMRRSLMEFRHAMPDVTIVPHPVFPETVRQNDWWRWPGTTLLLATEYTKYLLGSLRHVLSDDFGNAARGPIAEGRSLS</sequence>
<keyword evidence="1" id="KW-0472">Membrane</keyword>
<reference evidence="3 4" key="1">
    <citation type="submission" date="2017-09" db="EMBL/GenBank/DDBJ databases">
        <authorList>
            <person name="Ehlers B."/>
            <person name="Leendertz F.H."/>
        </authorList>
    </citation>
    <scope>NUCLEOTIDE SEQUENCE [LARGE SCALE GENOMIC DNA]</scope>
    <source>
        <strain evidence="3 4">USBA 140</strain>
    </source>
</reference>
<keyword evidence="1" id="KW-1133">Transmembrane helix</keyword>
<dbReference type="InterPro" id="IPR003848">
    <property type="entry name" value="DUF218"/>
</dbReference>
<organism evidence="3 4">
    <name type="scientific">Caenispirillum bisanense</name>
    <dbReference type="NCBI Taxonomy" id="414052"/>
    <lineage>
        <taxon>Bacteria</taxon>
        <taxon>Pseudomonadati</taxon>
        <taxon>Pseudomonadota</taxon>
        <taxon>Alphaproteobacteria</taxon>
        <taxon>Rhodospirillales</taxon>
        <taxon>Novispirillaceae</taxon>
        <taxon>Caenispirillum</taxon>
    </lineage>
</organism>
<dbReference type="EMBL" id="OCNJ01000004">
    <property type="protein sequence ID" value="SOD94811.1"/>
    <property type="molecule type" value="Genomic_DNA"/>
</dbReference>
<evidence type="ECO:0000313" key="3">
    <source>
        <dbReference type="EMBL" id="SOD94811.1"/>
    </source>
</evidence>
<evidence type="ECO:0000259" key="2">
    <source>
        <dbReference type="Pfam" id="PF02698"/>
    </source>
</evidence>
<feature type="domain" description="DUF218" evidence="2">
    <location>
        <begin position="64"/>
        <end position="190"/>
    </location>
</feature>
<dbReference type="RefSeq" id="WP_097279095.1">
    <property type="nucleotide sequence ID" value="NZ_OCNJ01000004.1"/>
</dbReference>
<dbReference type="GO" id="GO:0043164">
    <property type="term" value="P:Gram-negative-bacterium-type cell wall biogenesis"/>
    <property type="evidence" value="ECO:0007669"/>
    <property type="project" value="TreeGrafter"/>
</dbReference>
<dbReference type="Gene3D" id="3.40.50.620">
    <property type="entry name" value="HUPs"/>
    <property type="match status" value="1"/>
</dbReference>
<dbReference type="Pfam" id="PF02698">
    <property type="entry name" value="DUF218"/>
    <property type="match status" value="1"/>
</dbReference>
<dbReference type="CDD" id="cd06259">
    <property type="entry name" value="YdcF-like"/>
    <property type="match status" value="1"/>
</dbReference>
<evidence type="ECO:0000313" key="4">
    <source>
        <dbReference type="Proteomes" id="UP000219621"/>
    </source>
</evidence>
<dbReference type="GO" id="GO:0005886">
    <property type="term" value="C:plasma membrane"/>
    <property type="evidence" value="ECO:0007669"/>
    <property type="project" value="TreeGrafter"/>
</dbReference>
<keyword evidence="1" id="KW-0812">Transmembrane</keyword>
<dbReference type="AlphaFoldDB" id="A0A286GH15"/>
<dbReference type="OrthoDB" id="9812311at2"/>
<dbReference type="Proteomes" id="UP000219621">
    <property type="component" value="Unassembled WGS sequence"/>
</dbReference>
<dbReference type="PANTHER" id="PTHR30336:SF4">
    <property type="entry name" value="ENVELOPE BIOGENESIS FACTOR ELYC"/>
    <property type="match status" value="1"/>
</dbReference>
<dbReference type="InterPro" id="IPR014729">
    <property type="entry name" value="Rossmann-like_a/b/a_fold"/>
</dbReference>
<dbReference type="InterPro" id="IPR051599">
    <property type="entry name" value="Cell_Envelope_Assoc"/>
</dbReference>
<name>A0A286GH15_9PROT</name>
<proteinExistence type="predicted"/>
<dbReference type="PANTHER" id="PTHR30336">
    <property type="entry name" value="INNER MEMBRANE PROTEIN, PROBABLE PERMEASE"/>
    <property type="match status" value="1"/>
</dbReference>
<feature type="transmembrane region" description="Helical" evidence="1">
    <location>
        <begin position="26"/>
        <end position="50"/>
    </location>
</feature>
<keyword evidence="4" id="KW-1185">Reference proteome</keyword>
<dbReference type="GO" id="GO:0000270">
    <property type="term" value="P:peptidoglycan metabolic process"/>
    <property type="evidence" value="ECO:0007669"/>
    <property type="project" value="TreeGrafter"/>
</dbReference>
<evidence type="ECO:0000256" key="1">
    <source>
        <dbReference type="SAM" id="Phobius"/>
    </source>
</evidence>
<accession>A0A286GH15</accession>
<gene>
    <name evidence="3" type="ORF">SAMN05421508_104129</name>
</gene>